<protein>
    <submittedName>
        <fullName evidence="3">Glycosyltransferase involved in cell wall bisynthesis</fullName>
    </submittedName>
</protein>
<evidence type="ECO:0000313" key="3">
    <source>
        <dbReference type="EMBL" id="SEG27333.1"/>
    </source>
</evidence>
<dbReference type="PANTHER" id="PTHR46401">
    <property type="entry name" value="GLYCOSYLTRANSFERASE WBBK-RELATED"/>
    <property type="match status" value="1"/>
</dbReference>
<dbReference type="SUPFAM" id="SSF53756">
    <property type="entry name" value="UDP-Glycosyltransferase/glycogen phosphorylase"/>
    <property type="match status" value="1"/>
</dbReference>
<dbReference type="InterPro" id="IPR001296">
    <property type="entry name" value="Glyco_trans_1"/>
</dbReference>
<evidence type="ECO:0000256" key="1">
    <source>
        <dbReference type="ARBA" id="ARBA00022679"/>
    </source>
</evidence>
<keyword evidence="1 3" id="KW-0808">Transferase</keyword>
<dbReference type="PANTHER" id="PTHR46401:SF2">
    <property type="entry name" value="GLYCOSYLTRANSFERASE WBBK-RELATED"/>
    <property type="match status" value="1"/>
</dbReference>
<name>A0A1H5YT17_9RHOB</name>
<dbReference type="CDD" id="cd03809">
    <property type="entry name" value="GT4_MtfB-like"/>
    <property type="match status" value="1"/>
</dbReference>
<evidence type="ECO:0000313" key="4">
    <source>
        <dbReference type="Proteomes" id="UP000236752"/>
    </source>
</evidence>
<dbReference type="GO" id="GO:0016757">
    <property type="term" value="F:glycosyltransferase activity"/>
    <property type="evidence" value="ECO:0007669"/>
    <property type="project" value="InterPro"/>
</dbReference>
<dbReference type="AlphaFoldDB" id="A0A1H5YT17"/>
<dbReference type="OrthoDB" id="9790710at2"/>
<proteinExistence type="predicted"/>
<dbReference type="Pfam" id="PF00534">
    <property type="entry name" value="Glycos_transf_1"/>
    <property type="match status" value="1"/>
</dbReference>
<gene>
    <name evidence="3" type="ORF">SAMN04488045_2249</name>
</gene>
<dbReference type="Proteomes" id="UP000236752">
    <property type="component" value="Unassembled WGS sequence"/>
</dbReference>
<sequence length="412" mass="46159">MRGAGNSTANTRNNTVTPPARLLDLTRLTSRAGRPMTGVDRVEFAYLTYGLTDDVPLHGLIRTSVGYILLDQEGCREFRIRLMTNDWDQPGFLSRLARRGDPARAGVEATLRKMARGRTVRSRLGKLLQRHLMPGTHYINTGHTMLDAHTVKGLRQVLDLKIAFLVHDTIPLDYPQYQRACTVETFRVLLSRAADNADLLIANSQQTARDIARHCPSAPPVVMAHLGVQIPRCGTPPEGPWNKDNYFVTLGTIEPRKNHALLLDVWEDLGDDAPDLLIIGSRGWENRETLARLDAKPPHIHVLSGLNDDQVFGLMKNARALLFPSHAEGFGLPPVEAAALDLPVIVHELPIYHEVLGDKAIYADIGDRYLWRQYIERLAQSGDAQIDGLIDRTIQFVPPNWEDHFKVVFTHI</sequence>
<keyword evidence="4" id="KW-1185">Reference proteome</keyword>
<organism evidence="3 4">
    <name type="scientific">Thalassococcus halodurans</name>
    <dbReference type="NCBI Taxonomy" id="373675"/>
    <lineage>
        <taxon>Bacteria</taxon>
        <taxon>Pseudomonadati</taxon>
        <taxon>Pseudomonadota</taxon>
        <taxon>Alphaproteobacteria</taxon>
        <taxon>Rhodobacterales</taxon>
        <taxon>Roseobacteraceae</taxon>
        <taxon>Thalassococcus</taxon>
    </lineage>
</organism>
<accession>A0A1H5YT17</accession>
<feature type="domain" description="Glycosyl transferase family 1" evidence="2">
    <location>
        <begin position="242"/>
        <end position="360"/>
    </location>
</feature>
<evidence type="ECO:0000259" key="2">
    <source>
        <dbReference type="Pfam" id="PF00534"/>
    </source>
</evidence>
<reference evidence="3 4" key="1">
    <citation type="submission" date="2016-10" db="EMBL/GenBank/DDBJ databases">
        <authorList>
            <person name="de Groot N.N."/>
        </authorList>
    </citation>
    <scope>NUCLEOTIDE SEQUENCE [LARGE SCALE GENOMIC DNA]</scope>
    <source>
        <strain evidence="3 4">DSM 26915</strain>
    </source>
</reference>
<dbReference type="EMBL" id="FNUZ01000003">
    <property type="protein sequence ID" value="SEG27333.1"/>
    <property type="molecule type" value="Genomic_DNA"/>
</dbReference>
<dbReference type="Gene3D" id="3.40.50.2000">
    <property type="entry name" value="Glycogen Phosphorylase B"/>
    <property type="match status" value="2"/>
</dbReference>